<dbReference type="Proteomes" id="UP001525566">
    <property type="component" value="Unassembled WGS sequence"/>
</dbReference>
<comment type="caution">
    <text evidence="1">The sequence shown here is derived from an EMBL/GenBank/DDBJ whole genome shotgun (WGS) entry which is preliminary data.</text>
</comment>
<dbReference type="RefSeq" id="WP_259838005.1">
    <property type="nucleotide sequence ID" value="NZ_JAOAMU010000002.1"/>
</dbReference>
<proteinExistence type="predicted"/>
<accession>A0ABT2ISF7</accession>
<protein>
    <submittedName>
        <fullName evidence="1">Uncharacterized protein</fullName>
    </submittedName>
</protein>
<evidence type="ECO:0000313" key="1">
    <source>
        <dbReference type="EMBL" id="MCT2561766.1"/>
    </source>
</evidence>
<dbReference type="EMBL" id="JAOAMU010000002">
    <property type="protein sequence ID" value="MCT2561766.1"/>
    <property type="molecule type" value="Genomic_DNA"/>
</dbReference>
<reference evidence="1 2" key="1">
    <citation type="submission" date="2022-09" db="EMBL/GenBank/DDBJ databases">
        <title>Chryseobacterium oleae sp.nov., isolated from the inter-root soil of Pyrola calliantha H. Andr. in Tibet.</title>
        <authorList>
            <person name="Li Z."/>
        </authorList>
    </citation>
    <scope>NUCLEOTIDE SEQUENCE [LARGE SCALE GENOMIC DNA]</scope>
    <source>
        <strain evidence="2">pc1-10</strain>
    </source>
</reference>
<sequence length="268" mass="29809">MKTWHIKSHNILLSGDGENTNSLQFNGLWIKFEEEGQTLKVQAHKCSFTDTVTARGGQGKIRMGETVRSDRRIDKVGGVLKVSSNGASKHESLLTLGRVQGLFPRGVSNFNNLIYNIRSYNKAHFEDGENYYNTRNSYGRSDLDSIFTLGSTGPLLGSTLSAATESLKIFGILGTINDIASLKFDVSFSSLYENLVSQSSKKPVLIIDFDKENDSLKDSAGNVVRAFSKNIIERRDESITEDSILSSMWHSVSDYLDGYVKRAKSNMR</sequence>
<keyword evidence="2" id="KW-1185">Reference proteome</keyword>
<evidence type="ECO:0000313" key="2">
    <source>
        <dbReference type="Proteomes" id="UP001525566"/>
    </source>
</evidence>
<name>A0ABT2ISF7_9FLAO</name>
<organism evidence="1 2">
    <name type="scientific">Chryseobacterium herbae</name>
    <dbReference type="NCBI Taxonomy" id="2976476"/>
    <lineage>
        <taxon>Bacteria</taxon>
        <taxon>Pseudomonadati</taxon>
        <taxon>Bacteroidota</taxon>
        <taxon>Flavobacteriia</taxon>
        <taxon>Flavobacteriales</taxon>
        <taxon>Weeksellaceae</taxon>
        <taxon>Chryseobacterium group</taxon>
        <taxon>Chryseobacterium</taxon>
    </lineage>
</organism>
<gene>
    <name evidence="1" type="ORF">N0B48_07715</name>
</gene>